<proteinExistence type="predicted"/>
<accession>A0AAN6UHM6</accession>
<reference evidence="1" key="2">
    <citation type="submission" date="2023-05" db="EMBL/GenBank/DDBJ databases">
        <authorList>
            <consortium name="Lawrence Berkeley National Laboratory"/>
            <person name="Steindorff A."/>
            <person name="Hensen N."/>
            <person name="Bonometti L."/>
            <person name="Westerberg I."/>
            <person name="Brannstrom I.O."/>
            <person name="Guillou S."/>
            <person name="Cros-Aarteil S."/>
            <person name="Calhoun S."/>
            <person name="Haridas S."/>
            <person name="Kuo A."/>
            <person name="Mondo S."/>
            <person name="Pangilinan J."/>
            <person name="Riley R."/>
            <person name="Labutti K."/>
            <person name="Andreopoulos B."/>
            <person name="Lipzen A."/>
            <person name="Chen C."/>
            <person name="Yanf M."/>
            <person name="Daum C."/>
            <person name="Ng V."/>
            <person name="Clum A."/>
            <person name="Ohm R."/>
            <person name="Martin F."/>
            <person name="Silar P."/>
            <person name="Natvig D."/>
            <person name="Lalanne C."/>
            <person name="Gautier V."/>
            <person name="Ament-Velasquez S.L."/>
            <person name="Kruys A."/>
            <person name="Hutchinson M.I."/>
            <person name="Powell A.J."/>
            <person name="Barry K."/>
            <person name="Miller A.N."/>
            <person name="Grigoriev I.V."/>
            <person name="Debuchy R."/>
            <person name="Gladieux P."/>
            <person name="Thoren M.H."/>
            <person name="Johannesson H."/>
        </authorList>
    </citation>
    <scope>NUCLEOTIDE SEQUENCE</scope>
    <source>
        <strain evidence="1">CBS 123565</strain>
    </source>
</reference>
<sequence>MSAFASGRVGACCVGGVSSQPPPTRPFPIPGTCCTVRGSHVGAWEEDLRRYLPPPPNVTEIDAELRRNCSLKRTCSPAPGAITCRLPASIWRLRLRHRPFGVAVARWAPGTGQATRFLSGWSFLIKLGTEPGGLDQRGSWQLASLPRSAPLRPSNPEQRYVAEPCFGRVQWLSGPRRWMNVSGTIRKDRHAHAQRKIDSGCCSSKSETRCKRWNEGLLLAATVIQRTPASLPITMHTWPVVEIISGESKTLLCSRAMPSNVYCAEAFVRLVACNVWLRVCFTPRLRTG</sequence>
<protein>
    <submittedName>
        <fullName evidence="1">Uncharacterized protein</fullName>
    </submittedName>
</protein>
<gene>
    <name evidence="1" type="ORF">BT67DRAFT_63619</name>
</gene>
<organism evidence="1 2">
    <name type="scientific">Trichocladium antarcticum</name>
    <dbReference type="NCBI Taxonomy" id="1450529"/>
    <lineage>
        <taxon>Eukaryota</taxon>
        <taxon>Fungi</taxon>
        <taxon>Dikarya</taxon>
        <taxon>Ascomycota</taxon>
        <taxon>Pezizomycotina</taxon>
        <taxon>Sordariomycetes</taxon>
        <taxon>Sordariomycetidae</taxon>
        <taxon>Sordariales</taxon>
        <taxon>Chaetomiaceae</taxon>
        <taxon>Trichocladium</taxon>
    </lineage>
</organism>
<comment type="caution">
    <text evidence="1">The sequence shown here is derived from an EMBL/GenBank/DDBJ whole genome shotgun (WGS) entry which is preliminary data.</text>
</comment>
<keyword evidence="2" id="KW-1185">Reference proteome</keyword>
<dbReference type="AlphaFoldDB" id="A0AAN6UHM6"/>
<reference evidence="1" key="1">
    <citation type="journal article" date="2023" name="Mol. Phylogenet. Evol.">
        <title>Genome-scale phylogeny and comparative genomics of the fungal order Sordariales.</title>
        <authorList>
            <person name="Hensen N."/>
            <person name="Bonometti L."/>
            <person name="Westerberg I."/>
            <person name="Brannstrom I.O."/>
            <person name="Guillou S."/>
            <person name="Cros-Aarteil S."/>
            <person name="Calhoun S."/>
            <person name="Haridas S."/>
            <person name="Kuo A."/>
            <person name="Mondo S."/>
            <person name="Pangilinan J."/>
            <person name="Riley R."/>
            <person name="LaButti K."/>
            <person name="Andreopoulos B."/>
            <person name="Lipzen A."/>
            <person name="Chen C."/>
            <person name="Yan M."/>
            <person name="Daum C."/>
            <person name="Ng V."/>
            <person name="Clum A."/>
            <person name="Steindorff A."/>
            <person name="Ohm R.A."/>
            <person name="Martin F."/>
            <person name="Silar P."/>
            <person name="Natvig D.O."/>
            <person name="Lalanne C."/>
            <person name="Gautier V."/>
            <person name="Ament-Velasquez S.L."/>
            <person name="Kruys A."/>
            <person name="Hutchinson M.I."/>
            <person name="Powell A.J."/>
            <person name="Barry K."/>
            <person name="Miller A.N."/>
            <person name="Grigoriev I.V."/>
            <person name="Debuchy R."/>
            <person name="Gladieux P."/>
            <person name="Hiltunen Thoren M."/>
            <person name="Johannesson H."/>
        </authorList>
    </citation>
    <scope>NUCLEOTIDE SEQUENCE</scope>
    <source>
        <strain evidence="1">CBS 123565</strain>
    </source>
</reference>
<dbReference type="Proteomes" id="UP001304895">
    <property type="component" value="Unassembled WGS sequence"/>
</dbReference>
<evidence type="ECO:0000313" key="1">
    <source>
        <dbReference type="EMBL" id="KAK4132884.1"/>
    </source>
</evidence>
<dbReference type="EMBL" id="MU853414">
    <property type="protein sequence ID" value="KAK4132884.1"/>
    <property type="molecule type" value="Genomic_DNA"/>
</dbReference>
<name>A0AAN6UHM6_9PEZI</name>
<evidence type="ECO:0000313" key="2">
    <source>
        <dbReference type="Proteomes" id="UP001304895"/>
    </source>
</evidence>